<dbReference type="RefSeq" id="XP_009010255.1">
    <property type="nucleotide sequence ID" value="XM_009012007.1"/>
</dbReference>
<dbReference type="EMBL" id="AMQM01002569">
    <property type="status" value="NOT_ANNOTATED_CDS"/>
    <property type="molecule type" value="Genomic_DNA"/>
</dbReference>
<dbReference type="HOGENOM" id="CLU_1074709_0_0_1"/>
<dbReference type="Proteomes" id="UP000015101">
    <property type="component" value="Unassembled WGS sequence"/>
</dbReference>
<dbReference type="EMBL" id="KB095812">
    <property type="protein sequence ID" value="ESO11767.1"/>
    <property type="molecule type" value="Genomic_DNA"/>
</dbReference>
<evidence type="ECO:0000313" key="1">
    <source>
        <dbReference type="EMBL" id="ESO11767.1"/>
    </source>
</evidence>
<reference evidence="3" key="1">
    <citation type="submission" date="2012-12" db="EMBL/GenBank/DDBJ databases">
        <authorList>
            <person name="Hellsten U."/>
            <person name="Grimwood J."/>
            <person name="Chapman J.A."/>
            <person name="Shapiro H."/>
            <person name="Aerts A."/>
            <person name="Otillar R.P."/>
            <person name="Terry A.Y."/>
            <person name="Boore J.L."/>
            <person name="Simakov O."/>
            <person name="Marletaz F."/>
            <person name="Cho S.-J."/>
            <person name="Edsinger-Gonzales E."/>
            <person name="Havlak P."/>
            <person name="Kuo D.-H."/>
            <person name="Larsson T."/>
            <person name="Lv J."/>
            <person name="Arendt D."/>
            <person name="Savage R."/>
            <person name="Osoegawa K."/>
            <person name="de Jong P."/>
            <person name="Lindberg D.R."/>
            <person name="Seaver E.C."/>
            <person name="Weisblat D.A."/>
            <person name="Putnam N.H."/>
            <person name="Grigoriev I.V."/>
            <person name="Rokhsar D.S."/>
        </authorList>
    </citation>
    <scope>NUCLEOTIDE SEQUENCE</scope>
</reference>
<dbReference type="AlphaFoldDB" id="T1EYJ8"/>
<reference evidence="1 3" key="2">
    <citation type="journal article" date="2013" name="Nature">
        <title>Insights into bilaterian evolution from three spiralian genomes.</title>
        <authorList>
            <person name="Simakov O."/>
            <person name="Marletaz F."/>
            <person name="Cho S.J."/>
            <person name="Edsinger-Gonzales E."/>
            <person name="Havlak P."/>
            <person name="Hellsten U."/>
            <person name="Kuo D.H."/>
            <person name="Larsson T."/>
            <person name="Lv J."/>
            <person name="Arendt D."/>
            <person name="Savage R."/>
            <person name="Osoegawa K."/>
            <person name="de Jong P."/>
            <person name="Grimwood J."/>
            <person name="Chapman J.A."/>
            <person name="Shapiro H."/>
            <person name="Aerts A."/>
            <person name="Otillar R.P."/>
            <person name="Terry A.Y."/>
            <person name="Boore J.L."/>
            <person name="Grigoriev I.V."/>
            <person name="Lindberg D.R."/>
            <person name="Seaver E.C."/>
            <person name="Weisblat D.A."/>
            <person name="Putnam N.H."/>
            <person name="Rokhsar D.S."/>
        </authorList>
    </citation>
    <scope>NUCLEOTIDE SEQUENCE</scope>
</reference>
<organism evidence="2 3">
    <name type="scientific">Helobdella robusta</name>
    <name type="common">Californian leech</name>
    <dbReference type="NCBI Taxonomy" id="6412"/>
    <lineage>
        <taxon>Eukaryota</taxon>
        <taxon>Metazoa</taxon>
        <taxon>Spiralia</taxon>
        <taxon>Lophotrochozoa</taxon>
        <taxon>Annelida</taxon>
        <taxon>Clitellata</taxon>
        <taxon>Hirudinea</taxon>
        <taxon>Rhynchobdellida</taxon>
        <taxon>Glossiphoniidae</taxon>
        <taxon>Helobdella</taxon>
    </lineage>
</organism>
<evidence type="ECO:0000313" key="2">
    <source>
        <dbReference type="EnsemblMetazoa" id="HelroP166804"/>
    </source>
</evidence>
<sequence>MYCLNLSYDPSEWRLFIDSSKLSLKAVLLHNGNHFPSVPFGHAAHMKETFLNMKTLLNPINYNEHKWKICGDLKVFLKIHELVKDPAFDEVLKGQEKETWESLKGVICGFLGNRRDDNYIQLVTVLLQKRHQLKCNMSMKIHFLHSHLDFFPLCGALNYLNQDIENPSTTKTIGHLIDSLYEKNLIDKETFEVLMPFKDVKYSVIEHEDESSEEYEKVYELSNLLYSKSEEAYGYLKSIIPLPNIAISPTKDKWFINIH</sequence>
<dbReference type="OrthoDB" id="8063408at2759"/>
<dbReference type="InParanoid" id="T1EYJ8"/>
<accession>T1EYJ8</accession>
<reference evidence="2" key="3">
    <citation type="submission" date="2015-06" db="UniProtKB">
        <authorList>
            <consortium name="EnsemblMetazoa"/>
        </authorList>
    </citation>
    <scope>IDENTIFICATION</scope>
</reference>
<dbReference type="PANTHER" id="PTHR46114:SF1">
    <property type="entry name" value="ZAD DOMAIN-CONTAINING PROTEIN"/>
    <property type="match status" value="1"/>
</dbReference>
<name>T1EYJ8_HELRO</name>
<protein>
    <submittedName>
        <fullName evidence="1 2">Uncharacterized protein</fullName>
    </submittedName>
</protein>
<evidence type="ECO:0000313" key="3">
    <source>
        <dbReference type="Proteomes" id="UP000015101"/>
    </source>
</evidence>
<keyword evidence="3" id="KW-1185">Reference proteome</keyword>
<dbReference type="CTD" id="20201648"/>
<dbReference type="EnsemblMetazoa" id="HelroT166804">
    <property type="protein sequence ID" value="HelroP166804"/>
    <property type="gene ID" value="HelroG166804"/>
</dbReference>
<dbReference type="GeneID" id="20201648"/>
<proteinExistence type="predicted"/>
<gene>
    <name evidence="2" type="primary">20201648</name>
    <name evidence="1" type="ORF">HELRODRAFT_166804</name>
</gene>
<dbReference type="KEGG" id="hro:HELRODRAFT_166804"/>
<dbReference type="PANTHER" id="PTHR46114">
    <property type="entry name" value="APPLE DOMAIN-CONTAINING PROTEIN"/>
    <property type="match status" value="1"/>
</dbReference>